<dbReference type="SUPFAM" id="SSF161070">
    <property type="entry name" value="SNF-like"/>
    <property type="match status" value="1"/>
</dbReference>
<dbReference type="InterPro" id="IPR000175">
    <property type="entry name" value="Na/ntran_symport"/>
</dbReference>
<dbReference type="Pfam" id="PF00209">
    <property type="entry name" value="SNF"/>
    <property type="match status" value="2"/>
</dbReference>
<evidence type="ECO:0000256" key="8">
    <source>
        <dbReference type="SAM" id="Phobius"/>
    </source>
</evidence>
<feature type="transmembrane region" description="Helical" evidence="8">
    <location>
        <begin position="234"/>
        <end position="254"/>
    </location>
</feature>
<feature type="transmembrane region" description="Helical" evidence="8">
    <location>
        <begin position="319"/>
        <end position="344"/>
    </location>
</feature>
<dbReference type="PANTHER" id="PTHR11616">
    <property type="entry name" value="SODIUM/CHLORIDE DEPENDENT TRANSPORTER"/>
    <property type="match status" value="1"/>
</dbReference>
<keyword evidence="4 8" id="KW-0812">Transmembrane</keyword>
<name>A0ABR3INR4_LOXSC</name>
<evidence type="ECO:0000256" key="7">
    <source>
        <dbReference type="ARBA" id="ARBA00023136"/>
    </source>
</evidence>
<organism evidence="9 10">
    <name type="scientific">Loxostege sticticalis</name>
    <name type="common">Beet webworm moth</name>
    <dbReference type="NCBI Taxonomy" id="481309"/>
    <lineage>
        <taxon>Eukaryota</taxon>
        <taxon>Metazoa</taxon>
        <taxon>Ecdysozoa</taxon>
        <taxon>Arthropoda</taxon>
        <taxon>Hexapoda</taxon>
        <taxon>Insecta</taxon>
        <taxon>Pterygota</taxon>
        <taxon>Neoptera</taxon>
        <taxon>Endopterygota</taxon>
        <taxon>Lepidoptera</taxon>
        <taxon>Glossata</taxon>
        <taxon>Ditrysia</taxon>
        <taxon>Pyraloidea</taxon>
        <taxon>Crambidae</taxon>
        <taxon>Pyraustinae</taxon>
        <taxon>Loxostege</taxon>
    </lineage>
</organism>
<dbReference type="EMBL" id="JBEUOH010000001">
    <property type="protein sequence ID" value="KAL0902724.1"/>
    <property type="molecule type" value="Genomic_DNA"/>
</dbReference>
<evidence type="ECO:0000256" key="3">
    <source>
        <dbReference type="ARBA" id="ARBA00022448"/>
    </source>
</evidence>
<evidence type="ECO:0000256" key="4">
    <source>
        <dbReference type="ARBA" id="ARBA00022692"/>
    </source>
</evidence>
<keyword evidence="5" id="KW-0769">Symport</keyword>
<evidence type="ECO:0000256" key="6">
    <source>
        <dbReference type="ARBA" id="ARBA00022989"/>
    </source>
</evidence>
<feature type="transmembrane region" description="Helical" evidence="8">
    <location>
        <begin position="469"/>
        <end position="488"/>
    </location>
</feature>
<evidence type="ECO:0000256" key="1">
    <source>
        <dbReference type="ARBA" id="ARBA00004141"/>
    </source>
</evidence>
<dbReference type="PANTHER" id="PTHR11616:SF240">
    <property type="entry name" value="BLOATED TUBULES, ISOFORM B-RELATED"/>
    <property type="match status" value="1"/>
</dbReference>
<feature type="transmembrane region" description="Helical" evidence="8">
    <location>
        <begin position="163"/>
        <end position="183"/>
    </location>
</feature>
<comment type="subcellular location">
    <subcellularLocation>
        <location evidence="1">Membrane</location>
        <topology evidence="1">Multi-pass membrane protein</topology>
    </subcellularLocation>
</comment>
<evidence type="ECO:0000256" key="5">
    <source>
        <dbReference type="ARBA" id="ARBA00022847"/>
    </source>
</evidence>
<keyword evidence="7 8" id="KW-0472">Membrane</keyword>
<feature type="transmembrane region" description="Helical" evidence="8">
    <location>
        <begin position="91"/>
        <end position="118"/>
    </location>
</feature>
<dbReference type="Proteomes" id="UP001549920">
    <property type="component" value="Unassembled WGS sequence"/>
</dbReference>
<evidence type="ECO:0000313" key="10">
    <source>
        <dbReference type="Proteomes" id="UP001549920"/>
    </source>
</evidence>
<protein>
    <submittedName>
        <fullName evidence="9">Uncharacterized protein</fullName>
    </submittedName>
</protein>
<feature type="transmembrane region" description="Helical" evidence="8">
    <location>
        <begin position="389"/>
        <end position="409"/>
    </location>
</feature>
<keyword evidence="10" id="KW-1185">Reference proteome</keyword>
<dbReference type="InterPro" id="IPR037272">
    <property type="entry name" value="SNS_sf"/>
</dbReference>
<keyword evidence="3" id="KW-0813">Transport</keyword>
<evidence type="ECO:0000256" key="2">
    <source>
        <dbReference type="ARBA" id="ARBA00006459"/>
    </source>
</evidence>
<keyword evidence="6 8" id="KW-1133">Transmembrane helix</keyword>
<feature type="transmembrane region" description="Helical" evidence="8">
    <location>
        <begin position="192"/>
        <end position="214"/>
    </location>
</feature>
<dbReference type="PROSITE" id="PS50267">
    <property type="entry name" value="NA_NEUROTRAN_SYMP_3"/>
    <property type="match status" value="1"/>
</dbReference>
<feature type="transmembrane region" description="Helical" evidence="8">
    <location>
        <begin position="266"/>
        <end position="291"/>
    </location>
</feature>
<sequence length="663" mass="72982">MVRHYNIIKGWVKWPLVRAHLCTLAVSVGFNSTWRAPREAFRYGGVQFALASTLAGLVALPLALLQLALGQLSQQDAVGIWRAVPFFKGVGYVRLLVSAIGCVYSGIYVALTVAYFFYTLKNSIPFRACSDPRLNEDGYEDIINSTSCLNATFLAPVSLKPEYYIAMAFIIFFTWITLPFLLYSPVKVMKRVFYVLGPTLVVLGIVVVSSIGSWGNLSALHSAGDWRHFLQPQVWHSAVAQALLSTQLAGGYLVSAGDAVYSATNVQWTAVAFVVTNIVTVWCGVLFWFAVGGDVERDSSAAAVLELIYHVAYERDLSIVWPLLVFAALFLSGVITMLTFLYPVFDRVRRAGGVRWRAACAGGCALAAAASLAALAGRWDALAVLEDTTAPLLASLATVLEVLAFVFIYGWKALMEDVEFLTGQDLSKFWMMGWCAAPGVIVPFTLWWIVGVLMSGEWGTPPWGASSMVASAAVTLIVILAFAAVATARQVQYDIIGKLKSSFQPSRHWGPRDPIAHYYWLARRDEGAGAGAGAAGRGGRARRYQRREPGQLAGEPSFLDIAAAGPASKDINSNEVKRRSNSDDWIYTVYRRKYLEEAFSEYLAKSKKIRSLSLDWAQIPRVRHKKDSMELKMLQSSVYMIPVESVESVKEVRTEVVLHKNVS</sequence>
<comment type="similarity">
    <text evidence="2">Belongs to the sodium:neurotransmitter symporter (SNF) (TC 2.A.22) family.</text>
</comment>
<comment type="caution">
    <text evidence="9">The sequence shown here is derived from an EMBL/GenBank/DDBJ whole genome shotgun (WGS) entry which is preliminary data.</text>
</comment>
<reference evidence="9 10" key="1">
    <citation type="submission" date="2024-06" db="EMBL/GenBank/DDBJ databases">
        <title>A chromosome-level genome assembly of beet webworm, Loxostege sticticalis.</title>
        <authorList>
            <person name="Zhang Y."/>
        </authorList>
    </citation>
    <scope>NUCLEOTIDE SEQUENCE [LARGE SCALE GENOMIC DNA]</scope>
    <source>
        <strain evidence="9">AQ026</strain>
        <tissue evidence="9">Whole body</tissue>
    </source>
</reference>
<feature type="transmembrane region" description="Helical" evidence="8">
    <location>
        <begin position="356"/>
        <end position="377"/>
    </location>
</feature>
<proteinExistence type="inferred from homology"/>
<evidence type="ECO:0000313" key="9">
    <source>
        <dbReference type="EMBL" id="KAL0902724.1"/>
    </source>
</evidence>
<feature type="transmembrane region" description="Helical" evidence="8">
    <location>
        <begin position="429"/>
        <end position="449"/>
    </location>
</feature>
<gene>
    <name evidence="9" type="ORF">ABMA27_000534</name>
</gene>
<accession>A0ABR3INR4</accession>